<reference evidence="1" key="1">
    <citation type="journal article" date="2020" name="Nature">
        <title>Giant virus diversity and host interactions through global metagenomics.</title>
        <authorList>
            <person name="Schulz F."/>
            <person name="Roux S."/>
            <person name="Paez-Espino D."/>
            <person name="Jungbluth S."/>
            <person name="Walsh D.A."/>
            <person name="Denef V.J."/>
            <person name="McMahon K.D."/>
            <person name="Konstantinidis K.T."/>
            <person name="Eloe-Fadrosh E.A."/>
            <person name="Kyrpides N.C."/>
            <person name="Woyke T."/>
        </authorList>
    </citation>
    <scope>NUCLEOTIDE SEQUENCE</scope>
    <source>
        <strain evidence="1">GVMAG-S-1014582-52</strain>
    </source>
</reference>
<dbReference type="PANTHER" id="PTHR11102:SF147">
    <property type="entry name" value="SEL1L ADAPTOR SUBUNIT OF ERAD E3 UBIQUITIN LIGASE"/>
    <property type="match status" value="1"/>
</dbReference>
<dbReference type="AlphaFoldDB" id="A0A6C0LRA7"/>
<name>A0A6C0LRA7_9ZZZZ</name>
<protein>
    <recommendedName>
        <fullName evidence="2">RING-type domain-containing protein</fullName>
    </recommendedName>
</protein>
<dbReference type="GO" id="GO:0036503">
    <property type="term" value="P:ERAD pathway"/>
    <property type="evidence" value="ECO:0007669"/>
    <property type="project" value="TreeGrafter"/>
</dbReference>
<dbReference type="SUPFAM" id="SSF81901">
    <property type="entry name" value="HCP-like"/>
    <property type="match status" value="1"/>
</dbReference>
<organism evidence="1">
    <name type="scientific">viral metagenome</name>
    <dbReference type="NCBI Taxonomy" id="1070528"/>
    <lineage>
        <taxon>unclassified sequences</taxon>
        <taxon>metagenomes</taxon>
        <taxon>organismal metagenomes</taxon>
    </lineage>
</organism>
<dbReference type="SMART" id="SM00671">
    <property type="entry name" value="SEL1"/>
    <property type="match status" value="4"/>
</dbReference>
<evidence type="ECO:0000313" key="1">
    <source>
        <dbReference type="EMBL" id="QHU32953.1"/>
    </source>
</evidence>
<sequence length="316" mass="37559">MEEELIKIITSYGYPYKKIEGNILTIIYDLFKNNSIYEITKHQYDDSDVYLYIGIYCNINKSNDVILFYNKSTEMGNVIAPCLLGYYYWGIKDYDNMLIYYQIAIERGNSDAMYELGRYYYVIKNYSNMFHYYQMGIDNGNIDAVIGLGTYYEENDDLINAEKIYLTSMDKNNKDIMYHLANLYYKKGNNNKMIEYFIMAMEHGDSEAFFEILNYFDKNIDIVNYIKSYDRIFFSEKIIDKYNKLFIEFNKHTKEINCVIYITSECVNCIKNTKCLYRSCGHSSCQDCYYDKCRICSHNSKMICNYKKCTICHDSA</sequence>
<proteinExistence type="predicted"/>
<dbReference type="InterPro" id="IPR050767">
    <property type="entry name" value="Sel1_AlgK"/>
</dbReference>
<dbReference type="PANTHER" id="PTHR11102">
    <property type="entry name" value="SEL-1-LIKE PROTEIN"/>
    <property type="match status" value="1"/>
</dbReference>
<dbReference type="EMBL" id="MN740556">
    <property type="protein sequence ID" value="QHU32953.1"/>
    <property type="molecule type" value="Genomic_DNA"/>
</dbReference>
<evidence type="ECO:0008006" key="2">
    <source>
        <dbReference type="Google" id="ProtNLM"/>
    </source>
</evidence>
<dbReference type="InterPro" id="IPR011990">
    <property type="entry name" value="TPR-like_helical_dom_sf"/>
</dbReference>
<dbReference type="InterPro" id="IPR006597">
    <property type="entry name" value="Sel1-like"/>
</dbReference>
<accession>A0A6C0LRA7</accession>
<dbReference type="GO" id="GO:0005789">
    <property type="term" value="C:endoplasmic reticulum membrane"/>
    <property type="evidence" value="ECO:0007669"/>
    <property type="project" value="TreeGrafter"/>
</dbReference>
<dbReference type="Gene3D" id="1.25.40.10">
    <property type="entry name" value="Tetratricopeptide repeat domain"/>
    <property type="match status" value="1"/>
</dbReference>